<organism evidence="7 8">
    <name type="scientific">Brachionus calyciflorus</name>
    <dbReference type="NCBI Taxonomy" id="104777"/>
    <lineage>
        <taxon>Eukaryota</taxon>
        <taxon>Metazoa</taxon>
        <taxon>Spiralia</taxon>
        <taxon>Gnathifera</taxon>
        <taxon>Rotifera</taxon>
        <taxon>Eurotatoria</taxon>
        <taxon>Monogononta</taxon>
        <taxon>Pseudotrocha</taxon>
        <taxon>Ploima</taxon>
        <taxon>Brachionidae</taxon>
        <taxon>Brachionus</taxon>
    </lineage>
</organism>
<dbReference type="Proteomes" id="UP000663879">
    <property type="component" value="Unassembled WGS sequence"/>
</dbReference>
<dbReference type="Gene3D" id="3.40.50.300">
    <property type="entry name" value="P-loop containing nucleotide triphosphate hydrolases"/>
    <property type="match status" value="1"/>
</dbReference>
<dbReference type="Gene3D" id="2.60.120.470">
    <property type="entry name" value="PITH domain"/>
    <property type="match status" value="1"/>
</dbReference>
<evidence type="ECO:0000256" key="1">
    <source>
        <dbReference type="ARBA" id="ARBA00007921"/>
    </source>
</evidence>
<dbReference type="GO" id="GO:0000028">
    <property type="term" value="P:ribosomal small subunit assembly"/>
    <property type="evidence" value="ECO:0007669"/>
    <property type="project" value="TreeGrafter"/>
</dbReference>
<dbReference type="InterPro" id="IPR005662">
    <property type="entry name" value="GTPase_Era-like"/>
</dbReference>
<comment type="caution">
    <text evidence="7">The sequence shown here is derived from an EMBL/GenBank/DDBJ whole genome shotgun (WGS) entry which is preliminary data.</text>
</comment>
<accession>A0A813MJF9</accession>
<dbReference type="SUPFAM" id="SSF49785">
    <property type="entry name" value="Galactose-binding domain-like"/>
    <property type="match status" value="1"/>
</dbReference>
<dbReference type="InterPro" id="IPR009019">
    <property type="entry name" value="KH_sf_prok-type"/>
</dbReference>
<dbReference type="AlphaFoldDB" id="A0A813MJF9"/>
<dbReference type="SUPFAM" id="SSF54814">
    <property type="entry name" value="Prokaryotic type KH domain (KH-domain type II)"/>
    <property type="match status" value="1"/>
</dbReference>
<evidence type="ECO:0000313" key="7">
    <source>
        <dbReference type="EMBL" id="CAF0719915.1"/>
    </source>
</evidence>
<dbReference type="EMBL" id="CAJNOC010000151">
    <property type="protein sequence ID" value="CAF0719915.1"/>
    <property type="molecule type" value="Genomic_DNA"/>
</dbReference>
<evidence type="ECO:0000256" key="2">
    <source>
        <dbReference type="ARBA" id="ARBA00019149"/>
    </source>
</evidence>
<dbReference type="InterPro" id="IPR005225">
    <property type="entry name" value="Small_GTP-bd"/>
</dbReference>
<evidence type="ECO:0000256" key="5">
    <source>
        <dbReference type="ARBA" id="ARBA00030975"/>
    </source>
</evidence>
<dbReference type="InterPro" id="IPR006073">
    <property type="entry name" value="GTP-bd"/>
</dbReference>
<reference evidence="7" key="1">
    <citation type="submission" date="2021-02" db="EMBL/GenBank/DDBJ databases">
        <authorList>
            <person name="Nowell W R."/>
        </authorList>
    </citation>
    <scope>NUCLEOTIDE SEQUENCE</scope>
    <source>
        <strain evidence="7">Ploen Becks lab</strain>
    </source>
</reference>
<proteinExistence type="inferred from homology"/>
<keyword evidence="4" id="KW-0342">GTP-binding</keyword>
<feature type="domain" description="PITH" evidence="6">
    <location>
        <begin position="543"/>
        <end position="718"/>
    </location>
</feature>
<evidence type="ECO:0000256" key="4">
    <source>
        <dbReference type="ARBA" id="ARBA00023134"/>
    </source>
</evidence>
<comment type="similarity">
    <text evidence="1">Belongs to the TRAFAC class TrmE-Era-EngA-EngB-Septin-like GTPase superfamily. Era GTPase family.</text>
</comment>
<dbReference type="OrthoDB" id="8954335at2759"/>
<dbReference type="SUPFAM" id="SSF52540">
    <property type="entry name" value="P-loop containing nucleoside triphosphate hydrolases"/>
    <property type="match status" value="1"/>
</dbReference>
<keyword evidence="3" id="KW-0547">Nucleotide-binding</keyword>
<dbReference type="InterPro" id="IPR010400">
    <property type="entry name" value="PITH_dom"/>
</dbReference>
<dbReference type="InterPro" id="IPR008979">
    <property type="entry name" value="Galactose-bd-like_sf"/>
</dbReference>
<dbReference type="InterPro" id="IPR037047">
    <property type="entry name" value="PITH_dom_sf"/>
</dbReference>
<dbReference type="InterPro" id="IPR015946">
    <property type="entry name" value="KH_dom-like_a/b"/>
</dbReference>
<dbReference type="CDD" id="cd22534">
    <property type="entry name" value="KH-II_Era"/>
    <property type="match status" value="1"/>
</dbReference>
<keyword evidence="8" id="KW-1185">Reference proteome</keyword>
<dbReference type="CDD" id="cd04163">
    <property type="entry name" value="Era"/>
    <property type="match status" value="1"/>
</dbReference>
<sequence length="737" mass="85364">MKTFKLFKIYFKNPICNQFSKHYLSTSFTESDKIIKPNVDLSKPSIGRTTAEQEYLYVKQPEMPENPKLLKVSILGVPNSGKSTIVNRLLNRRISSVSSRINTTKNKITGVITDDDTQVLILDTPGMLSYKKQKKFNLDRQFIVDPHSSLWEADLICVVHDVSDEYARHRIDKELLKCLFANPEKESILILNKIDKLKNKKILLDLVLELTGGRLNGKGYISKDKNKKSKTPRKSLRDIDYENLFTKTAEKMNIQLEDTKQNKQILTLLEELRQCEDYLIKNIDKISINGQGDETDLVPEDKRITVEKLKGETLPENLNPKQITSNNPELALVQSIVQSTPKNESSKALRRIEDISPIEFKKDLLETTDWHLYYKKLSALGVLVREKSHWPYFNQVFMLSALENEGIDDLKRYLFSRAKPNEWVFCRSLMTDQMPQEVAEMCVREKLLENYDNEVPYEVGLRTSYWEVDESDCLNIVIDILPGEKKFNLRRHMGILFQNNGNKLRTVKEQARQEIANTFQCEVKLKLIMTFQHNCNKENCDHQSANDQSEEWNLFGKIDVENLQCLNEETDGSCKKIFRSWDDRLDREHCVKSDVDQELLFNIPFCGTVKIKSIVLIGENNESHPYNIKLYKNKPFMSFDDVNTECDQEIELVRDPEGMVAYPLKMVKFSSVSHLSIFIPRNYANNNDVQTCVYYIGLKGEFMSGPRQQVVITSYEAQANPADHKTNLTESYFQNVS</sequence>
<gene>
    <name evidence="7" type="ORF">OXX778_LOCUS2076</name>
</gene>
<dbReference type="GO" id="GO:0005525">
    <property type="term" value="F:GTP binding"/>
    <property type="evidence" value="ECO:0007669"/>
    <property type="project" value="UniProtKB-KW"/>
</dbReference>
<dbReference type="GO" id="GO:0043024">
    <property type="term" value="F:ribosomal small subunit binding"/>
    <property type="evidence" value="ECO:0007669"/>
    <property type="project" value="TreeGrafter"/>
</dbReference>
<name>A0A813MJF9_9BILA</name>
<dbReference type="PROSITE" id="PS51532">
    <property type="entry name" value="PITH"/>
    <property type="match status" value="1"/>
</dbReference>
<dbReference type="PANTHER" id="PTHR42698">
    <property type="entry name" value="GTPASE ERA"/>
    <property type="match status" value="1"/>
</dbReference>
<protein>
    <recommendedName>
        <fullName evidence="2">GTPase Era, mitochondrial</fullName>
    </recommendedName>
    <alternativeName>
        <fullName evidence="5">ERA-like protein 1</fullName>
    </alternativeName>
</protein>
<evidence type="ECO:0000313" key="8">
    <source>
        <dbReference type="Proteomes" id="UP000663879"/>
    </source>
</evidence>
<dbReference type="Pfam" id="PF01926">
    <property type="entry name" value="MMR_HSR1"/>
    <property type="match status" value="1"/>
</dbReference>
<dbReference type="GO" id="GO:0019843">
    <property type="term" value="F:rRNA binding"/>
    <property type="evidence" value="ECO:0007669"/>
    <property type="project" value="TreeGrafter"/>
</dbReference>
<dbReference type="InterPro" id="IPR027417">
    <property type="entry name" value="P-loop_NTPase"/>
</dbReference>
<dbReference type="InterPro" id="IPR030388">
    <property type="entry name" value="G_ERA_dom"/>
</dbReference>
<dbReference type="Pfam" id="PF06201">
    <property type="entry name" value="PITH"/>
    <property type="match status" value="1"/>
</dbReference>
<dbReference type="NCBIfam" id="TIGR00231">
    <property type="entry name" value="small_GTP"/>
    <property type="match status" value="1"/>
</dbReference>
<dbReference type="Gene3D" id="3.30.300.20">
    <property type="match status" value="1"/>
</dbReference>
<dbReference type="FunFam" id="3.40.50.300:FF:002220">
    <property type="entry name" value="GTPase Era, mitochondrial"/>
    <property type="match status" value="1"/>
</dbReference>
<evidence type="ECO:0000256" key="3">
    <source>
        <dbReference type="ARBA" id="ARBA00022741"/>
    </source>
</evidence>
<dbReference type="GO" id="GO:0005759">
    <property type="term" value="C:mitochondrial matrix"/>
    <property type="evidence" value="ECO:0007669"/>
    <property type="project" value="TreeGrafter"/>
</dbReference>
<evidence type="ECO:0000259" key="6">
    <source>
        <dbReference type="PROSITE" id="PS51532"/>
    </source>
</evidence>
<dbReference type="PANTHER" id="PTHR42698:SF1">
    <property type="entry name" value="GTPASE ERA, MITOCHONDRIAL"/>
    <property type="match status" value="1"/>
</dbReference>